<dbReference type="OrthoDB" id="5422351at2759"/>
<comment type="caution">
    <text evidence="2">The sequence shown here is derived from an EMBL/GenBank/DDBJ whole genome shotgun (WGS) entry which is preliminary data.</text>
</comment>
<protein>
    <submittedName>
        <fullName evidence="2">Uncharacterized protein</fullName>
    </submittedName>
</protein>
<accession>A0A9P4LTE8</accession>
<name>A0A9P4LTE8_9PEZI</name>
<evidence type="ECO:0000256" key="1">
    <source>
        <dbReference type="SAM" id="MobiDB-lite"/>
    </source>
</evidence>
<evidence type="ECO:0000313" key="2">
    <source>
        <dbReference type="EMBL" id="KAF2085485.1"/>
    </source>
</evidence>
<keyword evidence="3" id="KW-1185">Reference proteome</keyword>
<dbReference type="AlphaFoldDB" id="A0A9P4LTE8"/>
<evidence type="ECO:0000313" key="3">
    <source>
        <dbReference type="Proteomes" id="UP000799776"/>
    </source>
</evidence>
<gene>
    <name evidence="2" type="ORF">K490DRAFT_58632</name>
</gene>
<proteinExistence type="predicted"/>
<feature type="region of interest" description="Disordered" evidence="1">
    <location>
        <begin position="181"/>
        <end position="201"/>
    </location>
</feature>
<dbReference type="PANTHER" id="PTHR40625">
    <property type="entry name" value="GTP-BINDING PROTEIN ESDC-RELATED"/>
    <property type="match status" value="1"/>
</dbReference>
<reference evidence="2" key="1">
    <citation type="journal article" date="2020" name="Stud. Mycol.">
        <title>101 Dothideomycetes genomes: a test case for predicting lifestyles and emergence of pathogens.</title>
        <authorList>
            <person name="Haridas S."/>
            <person name="Albert R."/>
            <person name="Binder M."/>
            <person name="Bloem J."/>
            <person name="Labutti K."/>
            <person name="Salamov A."/>
            <person name="Andreopoulos B."/>
            <person name="Baker S."/>
            <person name="Barry K."/>
            <person name="Bills G."/>
            <person name="Bluhm B."/>
            <person name="Cannon C."/>
            <person name="Castanera R."/>
            <person name="Culley D."/>
            <person name="Daum C."/>
            <person name="Ezra D."/>
            <person name="Gonzalez J."/>
            <person name="Henrissat B."/>
            <person name="Kuo A."/>
            <person name="Liang C."/>
            <person name="Lipzen A."/>
            <person name="Lutzoni F."/>
            <person name="Magnuson J."/>
            <person name="Mondo S."/>
            <person name="Nolan M."/>
            <person name="Ohm R."/>
            <person name="Pangilinan J."/>
            <person name="Park H.-J."/>
            <person name="Ramirez L."/>
            <person name="Alfaro M."/>
            <person name="Sun H."/>
            <person name="Tritt A."/>
            <person name="Yoshinaga Y."/>
            <person name="Zwiers L.-H."/>
            <person name="Turgeon B."/>
            <person name="Goodwin S."/>
            <person name="Spatafora J."/>
            <person name="Crous P."/>
            <person name="Grigoriev I."/>
        </authorList>
    </citation>
    <scope>NUCLEOTIDE SEQUENCE</scope>
    <source>
        <strain evidence="2">CBS 121410</strain>
    </source>
</reference>
<sequence>MDDAASTTLLTFRLDSPQHVRSIELLGSWDNFTHPYRLDRDPRRGTEHWAGCFRFKDIICDGFQQATPSKRQGGLMMGGTYWYYYKLDDSLEYHDPTKPWTTACPLLPGQNLNVIEVPHETPSTKDDLDTTPCPILTPAFTLDPHSRFTTPRPNKFEAICRKPLPTLPGPLELQVTRDSWKSAHSPVSPPVADTERPFSSNSRHSLSESLRSWKAFSFLRKARRPAKRLRHWFAWPNGAQGKHSISGAHVACLCATAFDVARYPFDPIAQNGSMGRYWGSRFRLWKPLWPIRPRTLSQDCQIKTRMRRLMLLSTGHPRKLRKALRKVICAR</sequence>
<organism evidence="2 3">
    <name type="scientific">Saccharata proteae CBS 121410</name>
    <dbReference type="NCBI Taxonomy" id="1314787"/>
    <lineage>
        <taxon>Eukaryota</taxon>
        <taxon>Fungi</taxon>
        <taxon>Dikarya</taxon>
        <taxon>Ascomycota</taxon>
        <taxon>Pezizomycotina</taxon>
        <taxon>Dothideomycetes</taxon>
        <taxon>Dothideomycetes incertae sedis</taxon>
        <taxon>Botryosphaeriales</taxon>
        <taxon>Saccharataceae</taxon>
        <taxon>Saccharata</taxon>
    </lineage>
</organism>
<dbReference type="EMBL" id="ML978730">
    <property type="protein sequence ID" value="KAF2085485.1"/>
    <property type="molecule type" value="Genomic_DNA"/>
</dbReference>
<dbReference type="PANTHER" id="PTHR40625:SF1">
    <property type="entry name" value="AMP-ACTIVATED PROTEIN KINASE GLYCOGEN-BINDING DOMAIN-CONTAINING PROTEIN"/>
    <property type="match status" value="1"/>
</dbReference>
<dbReference type="Proteomes" id="UP000799776">
    <property type="component" value="Unassembled WGS sequence"/>
</dbReference>